<evidence type="ECO:0000259" key="11">
    <source>
        <dbReference type="PROSITE" id="PS50963"/>
    </source>
</evidence>
<dbReference type="GO" id="GO:0004888">
    <property type="term" value="F:transmembrane signaling receptor activity"/>
    <property type="evidence" value="ECO:0007669"/>
    <property type="project" value="TreeGrafter"/>
</dbReference>
<evidence type="ECO:0000256" key="2">
    <source>
        <dbReference type="ARBA" id="ARBA00022692"/>
    </source>
</evidence>
<dbReference type="PROSITE" id="PS50963">
    <property type="entry name" value="LINK_2"/>
    <property type="match status" value="1"/>
</dbReference>
<evidence type="ECO:0000256" key="5">
    <source>
        <dbReference type="ARBA" id="ARBA00023136"/>
    </source>
</evidence>
<accession>A0A6C0K7T8</accession>
<evidence type="ECO:0000256" key="6">
    <source>
        <dbReference type="ARBA" id="ARBA00023157"/>
    </source>
</evidence>
<evidence type="ECO:0000256" key="9">
    <source>
        <dbReference type="SAM" id="MobiDB-lite"/>
    </source>
</evidence>
<dbReference type="Gene3D" id="3.10.100.10">
    <property type="entry name" value="Mannose-Binding Protein A, subunit A"/>
    <property type="match status" value="1"/>
</dbReference>
<feature type="domain" description="Link" evidence="11">
    <location>
        <begin position="170"/>
        <end position="272"/>
    </location>
</feature>
<dbReference type="InterPro" id="IPR043210">
    <property type="entry name" value="CD44_antigen-like"/>
</dbReference>
<organism evidence="12">
    <name type="scientific">viral metagenome</name>
    <dbReference type="NCBI Taxonomy" id="1070528"/>
    <lineage>
        <taxon>unclassified sequences</taxon>
        <taxon>metagenomes</taxon>
        <taxon>organismal metagenomes</taxon>
    </lineage>
</organism>
<keyword evidence="7" id="KW-0675">Receptor</keyword>
<evidence type="ECO:0000256" key="3">
    <source>
        <dbReference type="ARBA" id="ARBA00022729"/>
    </source>
</evidence>
<dbReference type="PANTHER" id="PTHR10225">
    <property type="entry name" value="HYALURONAN RECEPTOR"/>
    <property type="match status" value="1"/>
</dbReference>
<dbReference type="GO" id="GO:0005540">
    <property type="term" value="F:hyaluronic acid binding"/>
    <property type="evidence" value="ECO:0007669"/>
    <property type="project" value="InterPro"/>
</dbReference>
<evidence type="ECO:0000256" key="1">
    <source>
        <dbReference type="ARBA" id="ARBA00004167"/>
    </source>
</evidence>
<comment type="subcellular location">
    <subcellularLocation>
        <location evidence="1">Membrane</location>
        <topology evidence="1">Single-pass membrane protein</topology>
    </subcellularLocation>
</comment>
<reference evidence="12" key="1">
    <citation type="journal article" date="2020" name="Nature">
        <title>Giant virus diversity and host interactions through global metagenomics.</title>
        <authorList>
            <person name="Schulz F."/>
            <person name="Roux S."/>
            <person name="Paez-Espino D."/>
            <person name="Jungbluth S."/>
            <person name="Walsh D.A."/>
            <person name="Denef V.J."/>
            <person name="McMahon K.D."/>
            <person name="Konstantinidis K.T."/>
            <person name="Eloe-Fadrosh E.A."/>
            <person name="Kyrpides N.C."/>
            <person name="Woyke T."/>
        </authorList>
    </citation>
    <scope>NUCLEOTIDE SEQUENCE</scope>
    <source>
        <strain evidence="12">GVMAG-S-1101182-85</strain>
    </source>
</reference>
<evidence type="ECO:0000256" key="10">
    <source>
        <dbReference type="SAM" id="Phobius"/>
    </source>
</evidence>
<keyword evidence="8" id="KW-0325">Glycoprotein</keyword>
<dbReference type="Pfam" id="PF00193">
    <property type="entry name" value="Xlink"/>
    <property type="match status" value="1"/>
</dbReference>
<keyword evidence="2 10" id="KW-0812">Transmembrane</keyword>
<dbReference type="InterPro" id="IPR000538">
    <property type="entry name" value="Link_dom"/>
</dbReference>
<feature type="transmembrane region" description="Helical" evidence="10">
    <location>
        <begin position="87"/>
        <end position="105"/>
    </location>
</feature>
<protein>
    <recommendedName>
        <fullName evidence="11">Link domain-containing protein</fullName>
    </recommendedName>
</protein>
<dbReference type="SUPFAM" id="SSF56436">
    <property type="entry name" value="C-type lectin-like"/>
    <property type="match status" value="1"/>
</dbReference>
<proteinExistence type="predicted"/>
<name>A0A6C0K7T8_9ZZZZ</name>
<dbReference type="GO" id="GO:0007155">
    <property type="term" value="P:cell adhesion"/>
    <property type="evidence" value="ECO:0007669"/>
    <property type="project" value="InterPro"/>
</dbReference>
<dbReference type="AlphaFoldDB" id="A0A6C0K7T8"/>
<feature type="region of interest" description="Disordered" evidence="9">
    <location>
        <begin position="126"/>
        <end position="160"/>
    </location>
</feature>
<sequence length="327" mass="34485">MNSTVQKFNSLVPMASDVISSNTKALNKAATNAYNSVNQAVNSGLGSLGLGAATNKAANATGSLLNLGSNSVANTGSNSSGSFGSPLTWFIGFFLLFLVLFAFYYEPFMTSLQNWTTSIQQYFNPNAPPAPTSDQKETAKNSPTSPPMPPQDANSSSSSGVDAIVENVVSPAKEVFSVSQNTFSYYDAAPLCKALGAELATYDQVKAAWQKGADWCNYGWVKGQMAVYPTQQDTYDTLQLGPGDQKGACGKPGLNGGYFDNPELKYGVTCIGPKPSQTSHDATSVTSGSTRPLTSQGLAFESKVQQFKEQAGTLGILPFNSGKWTGS</sequence>
<evidence type="ECO:0000256" key="4">
    <source>
        <dbReference type="ARBA" id="ARBA00022989"/>
    </source>
</evidence>
<keyword evidence="4 10" id="KW-1133">Transmembrane helix</keyword>
<dbReference type="SMART" id="SM00445">
    <property type="entry name" value="LINK"/>
    <property type="match status" value="1"/>
</dbReference>
<evidence type="ECO:0000256" key="8">
    <source>
        <dbReference type="ARBA" id="ARBA00023180"/>
    </source>
</evidence>
<keyword evidence="5 10" id="KW-0472">Membrane</keyword>
<evidence type="ECO:0000256" key="7">
    <source>
        <dbReference type="ARBA" id="ARBA00023170"/>
    </source>
</evidence>
<dbReference type="InterPro" id="IPR016186">
    <property type="entry name" value="C-type_lectin-like/link_sf"/>
</dbReference>
<keyword evidence="3" id="KW-0732">Signal</keyword>
<dbReference type="PANTHER" id="PTHR10225:SF5">
    <property type="entry name" value="C-TYPE LECTIN DOMAIN-CONTAINING PROTEIN"/>
    <property type="match status" value="1"/>
</dbReference>
<evidence type="ECO:0000313" key="12">
    <source>
        <dbReference type="EMBL" id="QHU14102.1"/>
    </source>
</evidence>
<dbReference type="InterPro" id="IPR016187">
    <property type="entry name" value="CTDL_fold"/>
</dbReference>
<dbReference type="GO" id="GO:0005886">
    <property type="term" value="C:plasma membrane"/>
    <property type="evidence" value="ECO:0007669"/>
    <property type="project" value="TreeGrafter"/>
</dbReference>
<keyword evidence="6" id="KW-1015">Disulfide bond</keyword>
<dbReference type="EMBL" id="MN740830">
    <property type="protein sequence ID" value="QHU14102.1"/>
    <property type="molecule type" value="Genomic_DNA"/>
</dbReference>